<name>A0A813GEF4_POLGL</name>
<feature type="domain" description="C2" evidence="2">
    <location>
        <begin position="1"/>
        <end position="116"/>
    </location>
</feature>
<feature type="domain" description="C2" evidence="2">
    <location>
        <begin position="569"/>
        <end position="706"/>
    </location>
</feature>
<dbReference type="SUPFAM" id="SSF56104">
    <property type="entry name" value="SAICAR synthase-like"/>
    <property type="match status" value="1"/>
</dbReference>
<accession>A0A813GEF4</accession>
<dbReference type="EMBL" id="CAJNNV010028436">
    <property type="protein sequence ID" value="CAE8624607.1"/>
    <property type="molecule type" value="Genomic_DNA"/>
</dbReference>
<feature type="compositionally biased region" description="Basic and acidic residues" evidence="1">
    <location>
        <begin position="752"/>
        <end position="762"/>
    </location>
</feature>
<evidence type="ECO:0000313" key="4">
    <source>
        <dbReference type="Proteomes" id="UP000654075"/>
    </source>
</evidence>
<dbReference type="Proteomes" id="UP000654075">
    <property type="component" value="Unassembled WGS sequence"/>
</dbReference>
<gene>
    <name evidence="3" type="ORF">PGLA1383_LOCUS41712</name>
</gene>
<reference evidence="3" key="1">
    <citation type="submission" date="2021-02" db="EMBL/GenBank/DDBJ databases">
        <authorList>
            <person name="Dougan E. K."/>
            <person name="Rhodes N."/>
            <person name="Thang M."/>
            <person name="Chan C."/>
        </authorList>
    </citation>
    <scope>NUCLEOTIDE SEQUENCE</scope>
</reference>
<organism evidence="3 4">
    <name type="scientific">Polarella glacialis</name>
    <name type="common">Dinoflagellate</name>
    <dbReference type="NCBI Taxonomy" id="89957"/>
    <lineage>
        <taxon>Eukaryota</taxon>
        <taxon>Sar</taxon>
        <taxon>Alveolata</taxon>
        <taxon>Dinophyceae</taxon>
        <taxon>Suessiales</taxon>
        <taxon>Suessiaceae</taxon>
        <taxon>Polarella</taxon>
    </lineage>
</organism>
<comment type="caution">
    <text evidence="3">The sequence shown here is derived from an EMBL/GenBank/DDBJ whole genome shotgun (WGS) entry which is preliminary data.</text>
</comment>
<dbReference type="PROSITE" id="PS50004">
    <property type="entry name" value="C2"/>
    <property type="match status" value="2"/>
</dbReference>
<dbReference type="InterPro" id="IPR038286">
    <property type="entry name" value="IPK_sf"/>
</dbReference>
<dbReference type="InterPro" id="IPR000008">
    <property type="entry name" value="C2_dom"/>
</dbReference>
<dbReference type="Pfam" id="PF00168">
    <property type="entry name" value="C2"/>
    <property type="match status" value="3"/>
</dbReference>
<proteinExistence type="predicted"/>
<dbReference type="SUPFAM" id="SSF49562">
    <property type="entry name" value="C2 domain (Calcium/lipid-binding domain, CaLB)"/>
    <property type="match status" value="2"/>
</dbReference>
<evidence type="ECO:0000256" key="1">
    <source>
        <dbReference type="SAM" id="MobiDB-lite"/>
    </source>
</evidence>
<protein>
    <recommendedName>
        <fullName evidence="2">C2 domain-containing protein</fullName>
    </recommendedName>
</protein>
<dbReference type="SMART" id="SM00239">
    <property type="entry name" value="C2"/>
    <property type="match status" value="2"/>
</dbReference>
<sequence length="831" mass="91712">METLVVIRVLRAELNRSFDSYGKMDPFAVVKWLASGLSGASREISRTRTDWNAHMNPQWDHTCRAQPYTYDMMLSGSDFLEFEVMEGNVIGRPTFCGSSTIEISKLLGEATPSACSGQASSPEAVAGPVVELVLRNRSEVTGTITVQAVLVQRPPGSIPGSSTALTRVDPGLFEEPVERMGVSGGSAPFFKLCLRQPSSLGEASSDYFIGKDLSHAEDEVTFYEEVLALKSLPGAGGLAPLLEFTFEYAGVLSTFEAGLRANAKRQSLELLVMRNLRAGSKHLRMLDIKIGQKTAQAGWQGKSRTAALRQSVIDGITNSSCEGFRLEGFDGQPPALRSMDPLLDLGVTGNQKMAKKALRVMLQRMTGSEMLLHFLDVHQEPLVSDQELQEKMTPMEVSEVVLHEVVCKMAQLAIACRRCPVPQKWIGSSVGLAFDAGRLPSRLEGESEVRKFTQVNIFDWGRSELNTFDKHMMLSDKEQHDRAEFWGYYVGGIDRLSWEAARTYRHRFGCTGSWSHLNFKICDFDSMTDNDFMGRLTVPIEETTETCADIMTQSGRLVGENAARGRATLTYSIRWRSYPQGSRFKGAWLIKVVSAQNLPRQDKMQFRTTSDPIIEIIAVSEDAAGLLCHRQLSSVKVKCLDPDWEETFELPVLAEPGALEAALESAAVDLGARCAGSIFPPEKMPDWQKEGLFPELSSTKAASKWSWSSAEASDVEKAFKTWESCLDAISASPSTARPQRVDAHQPLGKSFTKPEAHIRPGAREQQTGLHPKHEKPDSPEANAYTTWALFEGQAAKPAVQMSTLSPDGIFIFEEQEGEQNLCGCLQFPCMS</sequence>
<dbReference type="Gene3D" id="3.30.470.160">
    <property type="entry name" value="Inositol polyphosphate kinase"/>
    <property type="match status" value="1"/>
</dbReference>
<evidence type="ECO:0000259" key="2">
    <source>
        <dbReference type="PROSITE" id="PS50004"/>
    </source>
</evidence>
<feature type="region of interest" description="Disordered" evidence="1">
    <location>
        <begin position="733"/>
        <end position="780"/>
    </location>
</feature>
<keyword evidence="4" id="KW-1185">Reference proteome</keyword>
<dbReference type="Gene3D" id="2.60.40.150">
    <property type="entry name" value="C2 domain"/>
    <property type="match status" value="2"/>
</dbReference>
<dbReference type="OrthoDB" id="67700at2759"/>
<evidence type="ECO:0000313" key="3">
    <source>
        <dbReference type="EMBL" id="CAE8624607.1"/>
    </source>
</evidence>
<dbReference type="AlphaFoldDB" id="A0A813GEF4"/>
<dbReference type="CDD" id="cd00030">
    <property type="entry name" value="C2"/>
    <property type="match status" value="2"/>
</dbReference>
<dbReference type="InterPro" id="IPR035892">
    <property type="entry name" value="C2_domain_sf"/>
</dbReference>